<organism evidence="1 2">
    <name type="scientific">Strigops habroptila</name>
    <name type="common">Kakapo</name>
    <dbReference type="NCBI Taxonomy" id="2489341"/>
    <lineage>
        <taxon>Eukaryota</taxon>
        <taxon>Metazoa</taxon>
        <taxon>Chordata</taxon>
        <taxon>Craniata</taxon>
        <taxon>Vertebrata</taxon>
        <taxon>Euteleostomi</taxon>
        <taxon>Archelosauria</taxon>
        <taxon>Archosauria</taxon>
        <taxon>Dinosauria</taxon>
        <taxon>Saurischia</taxon>
        <taxon>Theropoda</taxon>
        <taxon>Coelurosauria</taxon>
        <taxon>Aves</taxon>
        <taxon>Neognathae</taxon>
        <taxon>Neoaves</taxon>
        <taxon>Telluraves</taxon>
        <taxon>Australaves</taxon>
        <taxon>Psittaciformes</taxon>
        <taxon>Psittacidae</taxon>
        <taxon>Strigops</taxon>
    </lineage>
</organism>
<dbReference type="InParanoid" id="A0A672V662"/>
<accession>A0A672V662</accession>
<name>A0A672V662_STRHB</name>
<proteinExistence type="predicted"/>
<evidence type="ECO:0000313" key="2">
    <source>
        <dbReference type="Proteomes" id="UP000472266"/>
    </source>
</evidence>
<keyword evidence="2" id="KW-1185">Reference proteome</keyword>
<protein>
    <submittedName>
        <fullName evidence="1">Uncharacterized protein</fullName>
    </submittedName>
</protein>
<evidence type="ECO:0000313" key="1">
    <source>
        <dbReference type="Ensembl" id="ENSSHBP00005022098.1"/>
    </source>
</evidence>
<dbReference type="Proteomes" id="UP000472266">
    <property type="component" value="Chromosome 5"/>
</dbReference>
<reference evidence="1" key="2">
    <citation type="submission" date="2025-08" db="UniProtKB">
        <authorList>
            <consortium name="Ensembl"/>
        </authorList>
    </citation>
    <scope>IDENTIFICATION</scope>
</reference>
<reference evidence="1 2" key="1">
    <citation type="submission" date="2019-11" db="EMBL/GenBank/DDBJ databases">
        <title>Strigops habroptila (kakapo) genome, bStrHab1, primary haplotype, v2.</title>
        <authorList>
            <person name="Jarvis E.D."/>
            <person name="Howard J."/>
            <person name="Rhie A."/>
            <person name="Phillippy A."/>
            <person name="Korlach J."/>
            <person name="Digby A."/>
            <person name="Iorns D."/>
            <person name="Eason D."/>
            <person name="Robertson B."/>
            <person name="Raemaekers T."/>
            <person name="Howe K."/>
            <person name="Lewin H."/>
            <person name="Damas J."/>
            <person name="Hastie A."/>
            <person name="Tracey A."/>
            <person name="Chow W."/>
            <person name="Fedrigo O."/>
        </authorList>
    </citation>
    <scope>NUCLEOTIDE SEQUENCE [LARGE SCALE GENOMIC DNA]</scope>
</reference>
<sequence>EPRRYQGAVKRWPICSEAVLQLAWPCDRARKRAGKSRIHDLREEWCLNYVLGQRKVIPPPPRGVGWDDSMSEHMYQVSSHLLWMLASAAYSFM</sequence>
<dbReference type="AlphaFoldDB" id="A0A672V662"/>
<reference evidence="1" key="3">
    <citation type="submission" date="2025-09" db="UniProtKB">
        <authorList>
            <consortium name="Ensembl"/>
        </authorList>
    </citation>
    <scope>IDENTIFICATION</scope>
</reference>
<dbReference type="Ensembl" id="ENSSHBT00005026327.1">
    <property type="protein sequence ID" value="ENSSHBP00005022098.1"/>
    <property type="gene ID" value="ENSSHBG00005018653.1"/>
</dbReference>